<dbReference type="InterPro" id="IPR015590">
    <property type="entry name" value="Aldehyde_DH_dom"/>
</dbReference>
<proteinExistence type="inferred from homology"/>
<dbReference type="NCBIfam" id="NF001221">
    <property type="entry name" value="PRK00197.1"/>
    <property type="match status" value="1"/>
</dbReference>
<dbReference type="Gene3D" id="3.40.309.10">
    <property type="entry name" value="Aldehyde Dehydrogenase, Chain A, domain 2"/>
    <property type="match status" value="1"/>
</dbReference>
<protein>
    <recommendedName>
        <fullName evidence="7">Gamma-glutamyl phosphate reductase</fullName>
        <shortName evidence="7">GPR</shortName>
        <ecNumber evidence="7">1.2.1.41</ecNumber>
    </recommendedName>
    <alternativeName>
        <fullName evidence="7">Glutamate-5-semialdehyde dehydrogenase</fullName>
    </alternativeName>
    <alternativeName>
        <fullName evidence="7">Glutamyl-gamma-semialdehyde dehydrogenase</fullName>
        <shortName evidence="7">GSA dehydrogenase</shortName>
    </alternativeName>
</protein>
<dbReference type="RefSeq" id="WP_377801281.1">
    <property type="nucleotide sequence ID" value="NZ_JBHSLW010000060.1"/>
</dbReference>
<dbReference type="GO" id="GO:0004350">
    <property type="term" value="F:glutamate-5-semialdehyde dehydrogenase activity"/>
    <property type="evidence" value="ECO:0007669"/>
    <property type="project" value="UniProtKB-EC"/>
</dbReference>
<dbReference type="InterPro" id="IPR016161">
    <property type="entry name" value="Ald_DH/histidinol_DH"/>
</dbReference>
<evidence type="ECO:0000259" key="9">
    <source>
        <dbReference type="Pfam" id="PF00171"/>
    </source>
</evidence>
<gene>
    <name evidence="7" type="primary">proA</name>
    <name evidence="10" type="ORF">ACFPOB_26410</name>
</gene>
<evidence type="ECO:0000256" key="1">
    <source>
        <dbReference type="ARBA" id="ARBA00004985"/>
    </source>
</evidence>
<dbReference type="Proteomes" id="UP001596053">
    <property type="component" value="Unassembled WGS sequence"/>
</dbReference>
<evidence type="ECO:0000256" key="3">
    <source>
        <dbReference type="ARBA" id="ARBA00022650"/>
    </source>
</evidence>
<comment type="subcellular location">
    <subcellularLocation>
        <location evidence="7">Cytoplasm</location>
    </subcellularLocation>
</comment>
<evidence type="ECO:0000256" key="4">
    <source>
        <dbReference type="ARBA" id="ARBA00022857"/>
    </source>
</evidence>
<keyword evidence="4 7" id="KW-0521">NADP</keyword>
<dbReference type="HAMAP" id="MF_00412">
    <property type="entry name" value="ProA"/>
    <property type="match status" value="1"/>
</dbReference>
<sequence length="435" mass="45532">MTSESARRAPAPDNENGDVPALMRGLGRAARAAARRVGTASTEQRNHALIAMADALRKRAPAILAANQQDLADARASGLIASFIDRLSLDEARLEAVAQAVADIAALPDPVGKVLASWTQPNGLFFERVATPLGVVAVIFESRPNVTADAGALCLKSGNVAILRAGSDSFRSSSEIAAAMQDGLSLAGLPREAIQLVPSRDRAAVGEILKGLDGTIDVVVPRGGKSLVARVQQEARVPVFAHLDGNNHVYVHAQADLAMARAILINAKLRRTGVCGAAETLLVDEACAATHLKPLVAALLDEGCAVRGDAATLAVDPRVTPASEEDWRTEYLDRIIAVKVVSGLDAAISHIETYGSHHTDAIVTGDEAAATRFLAEVDSAIVLHNASTQFADGGEFGFGAEIGIATGRMHARGPVGVEQLCSFKYRVHGQGQVRP</sequence>
<accession>A0ABW0IYB7</accession>
<keyword evidence="3 7" id="KW-0641">Proline biosynthesis</keyword>
<keyword evidence="2 7" id="KW-0028">Amino-acid biosynthesis</keyword>
<comment type="caution">
    <text evidence="10">The sequence shown here is derived from an EMBL/GenBank/DDBJ whole genome shotgun (WGS) entry which is preliminary data.</text>
</comment>
<dbReference type="EC" id="1.2.1.41" evidence="7"/>
<evidence type="ECO:0000256" key="8">
    <source>
        <dbReference type="SAM" id="MobiDB-lite"/>
    </source>
</evidence>
<dbReference type="PIRSF" id="PIRSF000151">
    <property type="entry name" value="GPR"/>
    <property type="match status" value="1"/>
</dbReference>
<dbReference type="PROSITE" id="PS01223">
    <property type="entry name" value="PROA"/>
    <property type="match status" value="1"/>
</dbReference>
<comment type="similarity">
    <text evidence="7">Belongs to the gamma-glutamyl phosphate reductase family.</text>
</comment>
<dbReference type="Pfam" id="PF00171">
    <property type="entry name" value="Aldedh"/>
    <property type="match status" value="1"/>
</dbReference>
<dbReference type="InterPro" id="IPR016162">
    <property type="entry name" value="Ald_DH_N"/>
</dbReference>
<keyword evidence="11" id="KW-1185">Reference proteome</keyword>
<evidence type="ECO:0000256" key="5">
    <source>
        <dbReference type="ARBA" id="ARBA00023002"/>
    </source>
</evidence>
<organism evidence="10 11">
    <name type="scientific">Bosea eneae</name>
    <dbReference type="NCBI Taxonomy" id="151454"/>
    <lineage>
        <taxon>Bacteria</taxon>
        <taxon>Pseudomonadati</taxon>
        <taxon>Pseudomonadota</taxon>
        <taxon>Alphaproteobacteria</taxon>
        <taxon>Hyphomicrobiales</taxon>
        <taxon>Boseaceae</taxon>
        <taxon>Bosea</taxon>
    </lineage>
</organism>
<dbReference type="EMBL" id="JBHSLW010000060">
    <property type="protein sequence ID" value="MFC5423087.1"/>
    <property type="molecule type" value="Genomic_DNA"/>
</dbReference>
<dbReference type="InterPro" id="IPR016163">
    <property type="entry name" value="Ald_DH_C"/>
</dbReference>
<dbReference type="SUPFAM" id="SSF53720">
    <property type="entry name" value="ALDH-like"/>
    <property type="match status" value="1"/>
</dbReference>
<dbReference type="Gene3D" id="3.40.605.10">
    <property type="entry name" value="Aldehyde Dehydrogenase, Chain A, domain 1"/>
    <property type="match status" value="1"/>
</dbReference>
<evidence type="ECO:0000313" key="10">
    <source>
        <dbReference type="EMBL" id="MFC5423087.1"/>
    </source>
</evidence>
<evidence type="ECO:0000256" key="6">
    <source>
        <dbReference type="ARBA" id="ARBA00049024"/>
    </source>
</evidence>
<dbReference type="PANTHER" id="PTHR11063:SF8">
    <property type="entry name" value="DELTA-1-PYRROLINE-5-CARBOXYLATE SYNTHASE"/>
    <property type="match status" value="1"/>
</dbReference>
<name>A0ABW0IYB7_9HYPH</name>
<keyword evidence="5 7" id="KW-0560">Oxidoreductase</keyword>
<keyword evidence="7" id="KW-0963">Cytoplasm</keyword>
<feature type="region of interest" description="Disordered" evidence="8">
    <location>
        <begin position="1"/>
        <end position="21"/>
    </location>
</feature>
<comment type="catalytic activity">
    <reaction evidence="6 7">
        <text>L-glutamate 5-semialdehyde + phosphate + NADP(+) = L-glutamyl 5-phosphate + NADPH + H(+)</text>
        <dbReference type="Rhea" id="RHEA:19541"/>
        <dbReference type="ChEBI" id="CHEBI:15378"/>
        <dbReference type="ChEBI" id="CHEBI:43474"/>
        <dbReference type="ChEBI" id="CHEBI:57783"/>
        <dbReference type="ChEBI" id="CHEBI:58066"/>
        <dbReference type="ChEBI" id="CHEBI:58274"/>
        <dbReference type="ChEBI" id="CHEBI:58349"/>
        <dbReference type="EC" id="1.2.1.41"/>
    </reaction>
</comment>
<evidence type="ECO:0000256" key="2">
    <source>
        <dbReference type="ARBA" id="ARBA00022605"/>
    </source>
</evidence>
<feature type="domain" description="Aldehyde dehydrogenase" evidence="9">
    <location>
        <begin position="28"/>
        <end position="299"/>
    </location>
</feature>
<dbReference type="InterPro" id="IPR000965">
    <property type="entry name" value="GPR_dom"/>
</dbReference>
<reference evidence="11" key="1">
    <citation type="journal article" date="2019" name="Int. J. Syst. Evol. Microbiol.">
        <title>The Global Catalogue of Microorganisms (GCM) 10K type strain sequencing project: providing services to taxonomists for standard genome sequencing and annotation.</title>
        <authorList>
            <consortium name="The Broad Institute Genomics Platform"/>
            <consortium name="The Broad Institute Genome Sequencing Center for Infectious Disease"/>
            <person name="Wu L."/>
            <person name="Ma J."/>
        </authorList>
    </citation>
    <scope>NUCLEOTIDE SEQUENCE [LARGE SCALE GENOMIC DNA]</scope>
    <source>
        <strain evidence="11">NCAIM B.01391</strain>
    </source>
</reference>
<dbReference type="NCBIfam" id="TIGR00407">
    <property type="entry name" value="proA"/>
    <property type="match status" value="1"/>
</dbReference>
<dbReference type="InterPro" id="IPR020593">
    <property type="entry name" value="G-glutamylP_reductase_CS"/>
</dbReference>
<dbReference type="InterPro" id="IPR012134">
    <property type="entry name" value="Glu-5-SA_DH"/>
</dbReference>
<comment type="pathway">
    <text evidence="1 7">Amino-acid biosynthesis; L-proline biosynthesis; L-glutamate 5-semialdehyde from L-glutamate: step 2/2.</text>
</comment>
<evidence type="ECO:0000256" key="7">
    <source>
        <dbReference type="HAMAP-Rule" id="MF_00412"/>
    </source>
</evidence>
<comment type="function">
    <text evidence="7">Catalyzes the NADPH-dependent reduction of L-glutamate 5-phosphate into L-glutamate 5-semialdehyde and phosphate. The product spontaneously undergoes cyclization to form 1-pyrroline-5-carboxylate.</text>
</comment>
<dbReference type="CDD" id="cd07079">
    <property type="entry name" value="ALDH_F18-19_ProA-GPR"/>
    <property type="match status" value="1"/>
</dbReference>
<dbReference type="PANTHER" id="PTHR11063">
    <property type="entry name" value="GLUTAMATE SEMIALDEHYDE DEHYDROGENASE"/>
    <property type="match status" value="1"/>
</dbReference>
<evidence type="ECO:0000313" key="11">
    <source>
        <dbReference type="Proteomes" id="UP001596053"/>
    </source>
</evidence>